<proteinExistence type="predicted"/>
<protein>
    <submittedName>
        <fullName evidence="1">Uncharacterized protein</fullName>
    </submittedName>
</protein>
<evidence type="ECO:0000313" key="2">
    <source>
        <dbReference type="Proteomes" id="UP000799754"/>
    </source>
</evidence>
<name>A0ACB6S3L1_9PLEO</name>
<sequence length="153" mass="16975">MTAEGTIDVPCDMEHLARSPSRQPTFIFADDQAWSTARESVQRIRHILLGLIFRLRCYCTPSSEYENVDAPRQTPLHLHPPTRFLGFDRQVAFEAIFAFSLASFLQSSLGLCLNARVSAGCSCVLAFAASYRGKLRVRSANGDSSCVERRAAC</sequence>
<reference evidence="1" key="1">
    <citation type="journal article" date="2020" name="Stud. Mycol.">
        <title>101 Dothideomycetes genomes: a test case for predicting lifestyles and emergence of pathogens.</title>
        <authorList>
            <person name="Haridas S."/>
            <person name="Albert R."/>
            <person name="Binder M."/>
            <person name="Bloem J."/>
            <person name="Labutti K."/>
            <person name="Salamov A."/>
            <person name="Andreopoulos B."/>
            <person name="Baker S."/>
            <person name="Barry K."/>
            <person name="Bills G."/>
            <person name="Bluhm B."/>
            <person name="Cannon C."/>
            <person name="Castanera R."/>
            <person name="Culley D."/>
            <person name="Daum C."/>
            <person name="Ezra D."/>
            <person name="Gonzalez J."/>
            <person name="Henrissat B."/>
            <person name="Kuo A."/>
            <person name="Liang C."/>
            <person name="Lipzen A."/>
            <person name="Lutzoni F."/>
            <person name="Magnuson J."/>
            <person name="Mondo S."/>
            <person name="Nolan M."/>
            <person name="Ohm R."/>
            <person name="Pangilinan J."/>
            <person name="Park H.-J."/>
            <person name="Ramirez L."/>
            <person name="Alfaro M."/>
            <person name="Sun H."/>
            <person name="Tritt A."/>
            <person name="Yoshinaga Y."/>
            <person name="Zwiers L.-H."/>
            <person name="Turgeon B."/>
            <person name="Goodwin S."/>
            <person name="Spatafora J."/>
            <person name="Crous P."/>
            <person name="Grigoriev I."/>
        </authorList>
    </citation>
    <scope>NUCLEOTIDE SEQUENCE</scope>
    <source>
        <strain evidence="1">CBS 525.71</strain>
    </source>
</reference>
<dbReference type="EMBL" id="MU006713">
    <property type="protein sequence ID" value="KAF2628543.1"/>
    <property type="molecule type" value="Genomic_DNA"/>
</dbReference>
<dbReference type="Proteomes" id="UP000799754">
    <property type="component" value="Unassembled WGS sequence"/>
</dbReference>
<keyword evidence="2" id="KW-1185">Reference proteome</keyword>
<accession>A0ACB6S3L1</accession>
<gene>
    <name evidence="1" type="ORF">BU25DRAFT_410106</name>
</gene>
<comment type="caution">
    <text evidence="1">The sequence shown here is derived from an EMBL/GenBank/DDBJ whole genome shotgun (WGS) entry which is preliminary data.</text>
</comment>
<evidence type="ECO:0000313" key="1">
    <source>
        <dbReference type="EMBL" id="KAF2628543.1"/>
    </source>
</evidence>
<organism evidence="1 2">
    <name type="scientific">Macroventuria anomochaeta</name>
    <dbReference type="NCBI Taxonomy" id="301207"/>
    <lineage>
        <taxon>Eukaryota</taxon>
        <taxon>Fungi</taxon>
        <taxon>Dikarya</taxon>
        <taxon>Ascomycota</taxon>
        <taxon>Pezizomycotina</taxon>
        <taxon>Dothideomycetes</taxon>
        <taxon>Pleosporomycetidae</taxon>
        <taxon>Pleosporales</taxon>
        <taxon>Pleosporineae</taxon>
        <taxon>Didymellaceae</taxon>
        <taxon>Macroventuria</taxon>
    </lineage>
</organism>